<reference evidence="1" key="1">
    <citation type="submission" date="2024-06" db="EMBL/GenBank/DDBJ databases">
        <authorList>
            <person name="Liu X."/>
            <person name="Lenzi L."/>
            <person name="Haldenby T S."/>
            <person name="Uol C."/>
        </authorList>
    </citation>
    <scope>NUCLEOTIDE SEQUENCE</scope>
</reference>
<name>A0AAV2T991_CALDB</name>
<organism evidence="1 2">
    <name type="scientific">Calicophoron daubneyi</name>
    <name type="common">Rumen fluke</name>
    <name type="synonym">Paramphistomum daubneyi</name>
    <dbReference type="NCBI Taxonomy" id="300641"/>
    <lineage>
        <taxon>Eukaryota</taxon>
        <taxon>Metazoa</taxon>
        <taxon>Spiralia</taxon>
        <taxon>Lophotrochozoa</taxon>
        <taxon>Platyhelminthes</taxon>
        <taxon>Trematoda</taxon>
        <taxon>Digenea</taxon>
        <taxon>Plagiorchiida</taxon>
        <taxon>Pronocephalata</taxon>
        <taxon>Paramphistomoidea</taxon>
        <taxon>Paramphistomidae</taxon>
        <taxon>Calicophoron</taxon>
    </lineage>
</organism>
<proteinExistence type="predicted"/>
<sequence>MSLLDILRSGDEGFHENLDDTLISKLCYCLACPSCNKILSLDFSSSDFVDSVEHILTYFVSDSQIVQPDDHRLSLLKIVVYLVLTHVECFPEMMSRIQELFIQSSNNNERILLLLLEAIVCCCNKAGPSTDVDFLDAFCTPLACERLYMQLRRRTNHYKRILITSLFCHLTLRHQNSSNSKYNEIDFLPIRNSCMNMDEDGRLFLRTLHKISSGFHTPTVPVLIDSEFPLTSEDLRKMSLEDKVDILDIMCMNSIEFTKSGPSDVIHLFKSSGNLSVICTKVIRNYFGRRTCAAGPLWPFILELWSKSVSECLTFSRASELYPLIEPFCRNRIPDLPSGSLDSLTPLLCDFLRESVRGAYCQLHEEACRYRTWVISTLTAFVSDSLCLAKLTEWNSELRFRIKTLSLQNLSAVCNEFKSLLVLSTRVCTLLTSTDFSIALAHIQFMVDIAWGLADPVLIYFAECIQETLCSASDDQKCQFADDLRRLLLRFLSRSLKIKYEDEDELENDKIQQIRAILPNLALLEPVSEWSDVSTSYFISIASFLTSEDAIASKLKELSDVRGLMLCLLITWMISRFHKSVSGVEAQIPCHFNDWLLNVTTALTDYELTEFMDSYKIMYNLRNRFRLLKELFDTDPDERFQPSLVRLYQRITESFGADFCIEEADSNKCPSCGESMTEIIENILITRSGSMTVDCVGG</sequence>
<comment type="caution">
    <text evidence="1">The sequence shown here is derived from an EMBL/GenBank/DDBJ whole genome shotgun (WGS) entry which is preliminary data.</text>
</comment>
<evidence type="ECO:0000313" key="1">
    <source>
        <dbReference type="EMBL" id="CAL5132022.1"/>
    </source>
</evidence>
<gene>
    <name evidence="1" type="ORF">CDAUBV1_LOCUS4540</name>
</gene>
<dbReference type="EMBL" id="CAXLJL010000112">
    <property type="protein sequence ID" value="CAL5132022.1"/>
    <property type="molecule type" value="Genomic_DNA"/>
</dbReference>
<accession>A0AAV2T991</accession>
<dbReference type="Proteomes" id="UP001497525">
    <property type="component" value="Unassembled WGS sequence"/>
</dbReference>
<evidence type="ECO:0000313" key="2">
    <source>
        <dbReference type="Proteomes" id="UP001497525"/>
    </source>
</evidence>
<dbReference type="AlphaFoldDB" id="A0AAV2T991"/>
<protein>
    <submittedName>
        <fullName evidence="1">Uncharacterized protein</fullName>
    </submittedName>
</protein>